<organism evidence="2">
    <name type="scientific">Streptomyces sp. NBC_00148</name>
    <dbReference type="NCBI Taxonomy" id="2903626"/>
    <lineage>
        <taxon>Bacteria</taxon>
        <taxon>Bacillati</taxon>
        <taxon>Actinomycetota</taxon>
        <taxon>Actinomycetes</taxon>
        <taxon>Kitasatosporales</taxon>
        <taxon>Streptomycetaceae</taxon>
        <taxon>Streptomyces</taxon>
    </lineage>
</organism>
<name>A0AAU1LZR7_9ACTN</name>
<gene>
    <name evidence="2" type="ORF">OG222_27835</name>
</gene>
<proteinExistence type="predicted"/>
<dbReference type="AlphaFoldDB" id="A0AAU1LZR7"/>
<sequence>MNPYTKARDPRGHIALTRFECRSALNMAVVLLLHARIKREVRRIAPGFVGAAPVVLWRHRTILSVTLWRTLESMYAMGEAQSHILAARVPHRLGIRTTSGLFPYGGDWKNLLFEATVPNVDPLHEREDGPEADSSTPTRKGQKS</sequence>
<evidence type="ECO:0000256" key="1">
    <source>
        <dbReference type="SAM" id="MobiDB-lite"/>
    </source>
</evidence>
<reference evidence="2" key="1">
    <citation type="submission" date="2022-10" db="EMBL/GenBank/DDBJ databases">
        <title>The complete genomes of actinobacterial strains from the NBC collection.</title>
        <authorList>
            <person name="Joergensen T.S."/>
            <person name="Alvarez Arevalo M."/>
            <person name="Sterndorff E.B."/>
            <person name="Faurdal D."/>
            <person name="Vuksanovic O."/>
            <person name="Mourched A.-S."/>
            <person name="Charusanti P."/>
            <person name="Shaw S."/>
            <person name="Blin K."/>
            <person name="Weber T."/>
        </authorList>
    </citation>
    <scope>NUCLEOTIDE SEQUENCE</scope>
    <source>
        <strain evidence="2">NBC_00148</strain>
    </source>
</reference>
<accession>A0AAU1LZR7</accession>
<feature type="compositionally biased region" description="Polar residues" evidence="1">
    <location>
        <begin position="133"/>
        <end position="144"/>
    </location>
</feature>
<evidence type="ECO:0008006" key="3">
    <source>
        <dbReference type="Google" id="ProtNLM"/>
    </source>
</evidence>
<dbReference type="EMBL" id="CP108169">
    <property type="protein sequence ID" value="WTQ76691.1"/>
    <property type="molecule type" value="Genomic_DNA"/>
</dbReference>
<feature type="region of interest" description="Disordered" evidence="1">
    <location>
        <begin position="121"/>
        <end position="144"/>
    </location>
</feature>
<protein>
    <recommendedName>
        <fullName evidence="3">DUF3291 domain-containing protein</fullName>
    </recommendedName>
</protein>
<evidence type="ECO:0000313" key="2">
    <source>
        <dbReference type="EMBL" id="WTQ76691.1"/>
    </source>
</evidence>